<accession>A0A210Q4J5</accession>
<feature type="region of interest" description="Disordered" evidence="1">
    <location>
        <begin position="1148"/>
        <end position="1220"/>
    </location>
</feature>
<sequence>MMSLMSVEGHSDHTQSWIFPVPSEAMPTCVACLVSILEAPDLIPVQKKPALASLANLVQQSSEAVTCLQGNIAITSHCLLTLMELLKLDDPVFVAQVLDVCVKVVGKVKSEELVRLVLDIIQTEVTSNKDCKALCPLYLLLGRLVHNFSSLAVMMGQEFDSLLQQLCSCLTFPDEDLRAAIVYIFVYLLVGDWPTRLSSLIHRQIVQEVVCLLNTAKAQGLLLNCLGLLKKLVTNGDSVELLMKLNLEGVTLLSILKKLLVSKKEVQQISSIQILSGILQVPEGHSSNYTVVILQSDLMEFLFECLHTRNPVQTRHIFQCLQPLCQLEQFYTKCHSVYGMESILRAIEILADMRHYELFEDGLKILAIVLTKQPSNVPLFINAKMVQFCLSIISRGLKQQHPMVFSASLLVLMAIIRKDHLLLPVPFEELEGVIEYCSKNFWTRAKSLEVTVPRHNKPGRKRMGEGQGGCTGETYRDIPTYCQTHLKCVRLLQACINDPKASVSTFSAPCVSDNHRTSVQRFQDFLLNSSAESCIPLVMDELDQTEDADLLGSLSKLICQLYELDTSSMSGVIHRLCVTGVLTRILDIHTQHSVTRTSRSMVADCLLVMCQVLHDRDSPSVHPFPVWTSETLEGIQYRLQDLPRIVSQVSLKIETKTVYLFLLYHAFKNDEMILSGLDLQTVLREICATEIGLEELSPLAKKHYIFLTAMAFCLSADSQDEQDNQITAILSKLLTECSVEELYTHHLAVLRWTCQHQQLSRTCAHKVVEAWLGRLCGPFSQEDRDPGGAEVWLRDHPDVRSLLQLCREKCVVDVLQNLFLTSNEAVLRVTKYILCSFADQVIDPDERTDYLLYLSGRTADSLQQMFLDKGQHEAGLEALLVLHLFCKQQVQNTAVSTSDIKILYHVTKFAGCNTTIPMSLLLTCVQYIQTSVQGPDTASTHRVLSLVIQNEDMLGRLENLCASTNPTLASVAVSVVVQMVHYTSSLSQHQCTRPMKMDFLPISQYLDTDHPALLLTRLDLLCVLFRYHFSSSVLILAHTQRYPPHPECPFTSREIREVYLHLQQLVLQELVEAKTCSVQCIQSILCYLHTVDPTLELHLRTHPWNSLMLEVMLQTYNNPGDEENLHSTILLVQQVLYGKGISSQLVSGQGTHSQLMSGQGPSSKPVSGQGLSSKPVSGQGPSSKPVSGQGSSSKPVSGQGPSSKPVSGQGPSSQLVSGQGPSSQLVSTLLNFLLHQDVTNLSPMIRHNIQDLIKKVMEILSEEVLSKHRDALTALLQCNDQGIT</sequence>
<dbReference type="STRING" id="6573.A0A210Q4J5"/>
<evidence type="ECO:0000313" key="3">
    <source>
        <dbReference type="Proteomes" id="UP000242188"/>
    </source>
</evidence>
<dbReference type="InterPro" id="IPR052133">
    <property type="entry name" value="Immune_Signaling-Apoptosis_Reg"/>
</dbReference>
<protein>
    <submittedName>
        <fullName evidence="2">Meiosis inhibitor protein 1</fullName>
    </submittedName>
</protein>
<dbReference type="EMBL" id="NEDP02005046">
    <property type="protein sequence ID" value="OWF43609.1"/>
    <property type="molecule type" value="Genomic_DNA"/>
</dbReference>
<proteinExistence type="predicted"/>
<feature type="compositionally biased region" description="Polar residues" evidence="1">
    <location>
        <begin position="1148"/>
        <end position="1171"/>
    </location>
</feature>
<name>A0A210Q4J5_MIZYE</name>
<dbReference type="InterPro" id="IPR016024">
    <property type="entry name" value="ARM-type_fold"/>
</dbReference>
<dbReference type="InterPro" id="IPR011989">
    <property type="entry name" value="ARM-like"/>
</dbReference>
<evidence type="ECO:0000256" key="1">
    <source>
        <dbReference type="SAM" id="MobiDB-lite"/>
    </source>
</evidence>
<organism evidence="2 3">
    <name type="scientific">Mizuhopecten yessoensis</name>
    <name type="common">Japanese scallop</name>
    <name type="synonym">Patinopecten yessoensis</name>
    <dbReference type="NCBI Taxonomy" id="6573"/>
    <lineage>
        <taxon>Eukaryota</taxon>
        <taxon>Metazoa</taxon>
        <taxon>Spiralia</taxon>
        <taxon>Lophotrochozoa</taxon>
        <taxon>Mollusca</taxon>
        <taxon>Bivalvia</taxon>
        <taxon>Autobranchia</taxon>
        <taxon>Pteriomorphia</taxon>
        <taxon>Pectinida</taxon>
        <taxon>Pectinoidea</taxon>
        <taxon>Pectinidae</taxon>
        <taxon>Mizuhopecten</taxon>
    </lineage>
</organism>
<keyword evidence="3" id="KW-1185">Reference proteome</keyword>
<feature type="compositionally biased region" description="Low complexity" evidence="1">
    <location>
        <begin position="1172"/>
        <end position="1213"/>
    </location>
</feature>
<dbReference type="Proteomes" id="UP000242188">
    <property type="component" value="Unassembled WGS sequence"/>
</dbReference>
<comment type="caution">
    <text evidence="2">The sequence shown here is derived from an EMBL/GenBank/DDBJ whole genome shotgun (WGS) entry which is preliminary data.</text>
</comment>
<reference evidence="2 3" key="1">
    <citation type="journal article" date="2017" name="Nat. Ecol. Evol.">
        <title>Scallop genome provides insights into evolution of bilaterian karyotype and development.</title>
        <authorList>
            <person name="Wang S."/>
            <person name="Zhang J."/>
            <person name="Jiao W."/>
            <person name="Li J."/>
            <person name="Xun X."/>
            <person name="Sun Y."/>
            <person name="Guo X."/>
            <person name="Huan P."/>
            <person name="Dong B."/>
            <person name="Zhang L."/>
            <person name="Hu X."/>
            <person name="Sun X."/>
            <person name="Wang J."/>
            <person name="Zhao C."/>
            <person name="Wang Y."/>
            <person name="Wang D."/>
            <person name="Huang X."/>
            <person name="Wang R."/>
            <person name="Lv J."/>
            <person name="Li Y."/>
            <person name="Zhang Z."/>
            <person name="Liu B."/>
            <person name="Lu W."/>
            <person name="Hui Y."/>
            <person name="Liang J."/>
            <person name="Zhou Z."/>
            <person name="Hou R."/>
            <person name="Li X."/>
            <person name="Liu Y."/>
            <person name="Li H."/>
            <person name="Ning X."/>
            <person name="Lin Y."/>
            <person name="Zhao L."/>
            <person name="Xing Q."/>
            <person name="Dou J."/>
            <person name="Li Y."/>
            <person name="Mao J."/>
            <person name="Guo H."/>
            <person name="Dou H."/>
            <person name="Li T."/>
            <person name="Mu C."/>
            <person name="Jiang W."/>
            <person name="Fu Q."/>
            <person name="Fu X."/>
            <person name="Miao Y."/>
            <person name="Liu J."/>
            <person name="Yu Q."/>
            <person name="Li R."/>
            <person name="Liao H."/>
            <person name="Li X."/>
            <person name="Kong Y."/>
            <person name="Jiang Z."/>
            <person name="Chourrout D."/>
            <person name="Li R."/>
            <person name="Bao Z."/>
        </authorList>
    </citation>
    <scope>NUCLEOTIDE SEQUENCE [LARGE SCALE GENOMIC DNA]</scope>
    <source>
        <strain evidence="2 3">PY_sf001</strain>
    </source>
</reference>
<dbReference type="GO" id="GO:0007127">
    <property type="term" value="P:meiosis I"/>
    <property type="evidence" value="ECO:0007669"/>
    <property type="project" value="TreeGrafter"/>
</dbReference>
<dbReference type="OrthoDB" id="6349794at2759"/>
<gene>
    <name evidence="2" type="ORF">KP79_PYT06349</name>
</gene>
<dbReference type="SUPFAM" id="SSF48371">
    <property type="entry name" value="ARM repeat"/>
    <property type="match status" value="2"/>
</dbReference>
<evidence type="ECO:0000313" key="2">
    <source>
        <dbReference type="EMBL" id="OWF43609.1"/>
    </source>
</evidence>
<dbReference type="PANTHER" id="PTHR12044:SF14">
    <property type="entry name" value="MEIOTIC DOUBLE-STRANDED BREAK FORMATION PROTEIN 1"/>
    <property type="match status" value="1"/>
</dbReference>
<dbReference type="PANTHER" id="PTHR12044">
    <property type="entry name" value="BCL2 INTERACTING MEDIATOR OF CELL DEATH"/>
    <property type="match status" value="1"/>
</dbReference>
<dbReference type="Gene3D" id="1.25.10.10">
    <property type="entry name" value="Leucine-rich Repeat Variant"/>
    <property type="match status" value="1"/>
</dbReference>